<organism evidence="5 6">
    <name type="scientific">Nitrosococcus oceani C-27</name>
    <dbReference type="NCBI Taxonomy" id="314279"/>
    <lineage>
        <taxon>Bacteria</taxon>
        <taxon>Pseudomonadati</taxon>
        <taxon>Pseudomonadota</taxon>
        <taxon>Gammaproteobacteria</taxon>
        <taxon>Chromatiales</taxon>
        <taxon>Chromatiaceae</taxon>
        <taxon>Nitrosococcus</taxon>
    </lineage>
</organism>
<reference evidence="5 6" key="1">
    <citation type="submission" date="2014-07" db="EMBL/GenBank/DDBJ databases">
        <title>Comparative analysis of Nitrosococcus oceani genome inventories of strains from Pacific and Atlantic gyres.</title>
        <authorList>
            <person name="Lim C.K."/>
            <person name="Wang L."/>
            <person name="Sayavedra-Soto L.A."/>
            <person name="Klotz M.G."/>
        </authorList>
    </citation>
    <scope>NUCLEOTIDE SEQUENCE [LARGE SCALE GENOMIC DNA]</scope>
    <source>
        <strain evidence="5 6">C-27</strain>
    </source>
</reference>
<dbReference type="InterPro" id="IPR045087">
    <property type="entry name" value="Cu-oxidase_fam"/>
</dbReference>
<evidence type="ECO:0000256" key="1">
    <source>
        <dbReference type="ARBA" id="ARBA00022723"/>
    </source>
</evidence>
<gene>
    <name evidence="5" type="ORF">IB75_04495</name>
</gene>
<evidence type="ECO:0000259" key="4">
    <source>
        <dbReference type="Pfam" id="PF07732"/>
    </source>
</evidence>
<accession>A0A0E2Z3W7</accession>
<keyword evidence="3" id="KW-0186">Copper</keyword>
<dbReference type="PANTHER" id="PTHR11709:SF394">
    <property type="entry name" value="FI03373P-RELATED"/>
    <property type="match status" value="1"/>
</dbReference>
<proteinExistence type="predicted"/>
<feature type="domain" description="Plastocyanin-like" evidence="4">
    <location>
        <begin position="51"/>
        <end position="149"/>
    </location>
</feature>
<dbReference type="Pfam" id="PF07732">
    <property type="entry name" value="Cu-oxidase_3"/>
    <property type="match status" value="1"/>
</dbReference>
<evidence type="ECO:0000313" key="6">
    <source>
        <dbReference type="Proteomes" id="UP000028839"/>
    </source>
</evidence>
<evidence type="ECO:0000256" key="3">
    <source>
        <dbReference type="ARBA" id="ARBA00023008"/>
    </source>
</evidence>
<dbReference type="OrthoDB" id="5764029at2"/>
<dbReference type="Gene3D" id="2.60.40.420">
    <property type="entry name" value="Cupredoxins - blue copper proteins"/>
    <property type="match status" value="1"/>
</dbReference>
<dbReference type="InterPro" id="IPR011707">
    <property type="entry name" value="Cu-oxidase-like_N"/>
</dbReference>
<dbReference type="GO" id="GO:0016491">
    <property type="term" value="F:oxidoreductase activity"/>
    <property type="evidence" value="ECO:0007669"/>
    <property type="project" value="UniProtKB-KW"/>
</dbReference>
<comment type="caution">
    <text evidence="5">The sequence shown here is derived from an EMBL/GenBank/DDBJ whole genome shotgun (WGS) entry which is preliminary data.</text>
</comment>
<dbReference type="GO" id="GO:0005507">
    <property type="term" value="F:copper ion binding"/>
    <property type="evidence" value="ECO:0007669"/>
    <property type="project" value="InterPro"/>
</dbReference>
<keyword evidence="2" id="KW-0560">Oxidoreductase</keyword>
<dbReference type="AlphaFoldDB" id="A0A0E2Z3W7"/>
<dbReference type="SUPFAM" id="SSF49503">
    <property type="entry name" value="Cupredoxins"/>
    <property type="match status" value="1"/>
</dbReference>
<keyword evidence="1" id="KW-0479">Metal-binding</keyword>
<evidence type="ECO:0000313" key="5">
    <source>
        <dbReference type="EMBL" id="KFI20174.1"/>
    </source>
</evidence>
<dbReference type="InterPro" id="IPR008972">
    <property type="entry name" value="Cupredoxin"/>
</dbReference>
<evidence type="ECO:0000256" key="2">
    <source>
        <dbReference type="ARBA" id="ARBA00023002"/>
    </source>
</evidence>
<dbReference type="EMBL" id="JPGN01000025">
    <property type="protein sequence ID" value="KFI20174.1"/>
    <property type="molecule type" value="Genomic_DNA"/>
</dbReference>
<dbReference type="HOGENOM" id="CLU_1729462_0_0_6"/>
<dbReference type="Proteomes" id="UP000028839">
    <property type="component" value="Unassembled WGS sequence"/>
</dbReference>
<protein>
    <submittedName>
        <fullName evidence="5">Multicopper oxidase</fullName>
    </submittedName>
</protein>
<sequence>MKFLNTVWNNVQQSGGQFLSGFVLILLGMLLSSQQTWAKEWVFTVPIGEISVLSSDGQNESPVVHVKEGDDVVIHVKNNTPVDHTVRWHGVHEMDNQHNDGPSEKTKRFLSIQEAIEAGGDFTYRWKAEKTGAFWYHCHINANKQVAGIDM</sequence>
<dbReference type="PANTHER" id="PTHR11709">
    <property type="entry name" value="MULTI-COPPER OXIDASE"/>
    <property type="match status" value="1"/>
</dbReference>
<name>A0A0E2Z3W7_9GAMM</name>